<dbReference type="AlphaFoldDB" id="A7RRE4"/>
<name>A7RRE4_NEMVE</name>
<evidence type="ECO:0000313" key="3">
    <source>
        <dbReference type="EMBL" id="EDO45932.1"/>
    </source>
</evidence>
<dbReference type="CDD" id="cd05242">
    <property type="entry name" value="SDR_a8"/>
    <property type="match status" value="1"/>
</dbReference>
<dbReference type="SUPFAM" id="SSF51735">
    <property type="entry name" value="NAD(P)-binding Rossmann-fold domains"/>
    <property type="match status" value="1"/>
</dbReference>
<evidence type="ECO:0008006" key="5">
    <source>
        <dbReference type="Google" id="ProtNLM"/>
    </source>
</evidence>
<feature type="domain" description="NAD-dependent epimerase/dehydratase" evidence="1">
    <location>
        <begin position="36"/>
        <end position="243"/>
    </location>
</feature>
<dbReference type="PhylomeDB" id="A7RRE4"/>
<dbReference type="KEGG" id="nve:5518073"/>
<dbReference type="Gene3D" id="3.40.50.720">
    <property type="entry name" value="NAD(P)-binding Rossmann-like Domain"/>
    <property type="match status" value="1"/>
</dbReference>
<protein>
    <recommendedName>
        <fullName evidence="5">Epimerase family protein SDR39U1</fullName>
    </recommendedName>
</protein>
<dbReference type="Proteomes" id="UP000001593">
    <property type="component" value="Unassembled WGS sequence"/>
</dbReference>
<dbReference type="Pfam" id="PF08338">
    <property type="entry name" value="DUF1731"/>
    <property type="match status" value="1"/>
</dbReference>
<dbReference type="EMBL" id="DS469531">
    <property type="protein sequence ID" value="EDO45932.1"/>
    <property type="molecule type" value="Genomic_DNA"/>
</dbReference>
<dbReference type="OrthoDB" id="276721at2759"/>
<keyword evidence="4" id="KW-1185">Reference proteome</keyword>
<sequence>MFRIIARASSVSLKEKCTLGSSCRELQTVLCRGMRVLVGGGTGFVGRNLTAALKFKGHDIVIISRTAGPGKITWDQITKSGLPQCQAVVNLAGENVLNALRRWDDKYKEDVVRSRVETTKLLADKISTSQNPPSVFVSSSAVGFYPPSETKDYDEDTPPSNADYFTSLCAEWEAAAQLPKECKTRNVVVRIGVVLGRDGGTIQQAYWPFFFGSGGVIGSGRQFFPWIHIQDICGIIIHAIENNHVTGAINGVAPEIATNKDFTEHLAGAMWRPAIIPMPAFAINTVFGSERATMLLQGQKVHPKRTLESGYTYKYPELKAALQNAIK</sequence>
<evidence type="ECO:0000259" key="2">
    <source>
        <dbReference type="Pfam" id="PF08338"/>
    </source>
</evidence>
<proteinExistence type="predicted"/>
<dbReference type="HOGENOM" id="CLU_047373_0_1_1"/>
<dbReference type="InParanoid" id="A7RRE4"/>
<dbReference type="PANTHER" id="PTHR11092">
    <property type="entry name" value="SUGAR NUCLEOTIDE EPIMERASE RELATED"/>
    <property type="match status" value="1"/>
</dbReference>
<dbReference type="STRING" id="45351.A7RRE4"/>
<gene>
    <name evidence="3" type="ORF">NEMVEDRAFT_v1g161857</name>
</gene>
<evidence type="ECO:0000313" key="4">
    <source>
        <dbReference type="Proteomes" id="UP000001593"/>
    </source>
</evidence>
<reference evidence="3 4" key="1">
    <citation type="journal article" date="2007" name="Science">
        <title>Sea anemone genome reveals ancestral eumetazoan gene repertoire and genomic organization.</title>
        <authorList>
            <person name="Putnam N.H."/>
            <person name="Srivastava M."/>
            <person name="Hellsten U."/>
            <person name="Dirks B."/>
            <person name="Chapman J."/>
            <person name="Salamov A."/>
            <person name="Terry A."/>
            <person name="Shapiro H."/>
            <person name="Lindquist E."/>
            <person name="Kapitonov V.V."/>
            <person name="Jurka J."/>
            <person name="Genikhovich G."/>
            <person name="Grigoriev I.V."/>
            <person name="Lucas S.M."/>
            <person name="Steele R.E."/>
            <person name="Finnerty J.R."/>
            <person name="Technau U."/>
            <person name="Martindale M.Q."/>
            <person name="Rokhsar D.S."/>
        </authorList>
    </citation>
    <scope>NUCLEOTIDE SEQUENCE [LARGE SCALE GENOMIC DNA]</scope>
    <source>
        <strain evidence="4">CH2 X CH6</strain>
    </source>
</reference>
<accession>A7RRE4</accession>
<organism evidence="3 4">
    <name type="scientific">Nematostella vectensis</name>
    <name type="common">Starlet sea anemone</name>
    <dbReference type="NCBI Taxonomy" id="45351"/>
    <lineage>
        <taxon>Eukaryota</taxon>
        <taxon>Metazoa</taxon>
        <taxon>Cnidaria</taxon>
        <taxon>Anthozoa</taxon>
        <taxon>Hexacorallia</taxon>
        <taxon>Actiniaria</taxon>
        <taxon>Edwardsiidae</taxon>
        <taxon>Nematostella</taxon>
    </lineage>
</organism>
<dbReference type="PANTHER" id="PTHR11092:SF0">
    <property type="entry name" value="EPIMERASE FAMILY PROTEIN SDR39U1"/>
    <property type="match status" value="1"/>
</dbReference>
<evidence type="ECO:0000259" key="1">
    <source>
        <dbReference type="Pfam" id="PF01370"/>
    </source>
</evidence>
<dbReference type="InterPro" id="IPR010099">
    <property type="entry name" value="SDR39U1"/>
</dbReference>
<feature type="domain" description="DUF1731" evidence="2">
    <location>
        <begin position="278"/>
        <end position="324"/>
    </location>
</feature>
<dbReference type="InterPro" id="IPR036291">
    <property type="entry name" value="NAD(P)-bd_dom_sf"/>
</dbReference>
<dbReference type="InterPro" id="IPR001509">
    <property type="entry name" value="Epimerase_deHydtase"/>
</dbReference>
<dbReference type="OMA" id="YLPWIHI"/>
<dbReference type="eggNOG" id="KOG3019">
    <property type="taxonomic scope" value="Eukaryota"/>
</dbReference>
<dbReference type="InterPro" id="IPR013549">
    <property type="entry name" value="DUF1731"/>
</dbReference>
<dbReference type="NCBIfam" id="TIGR01777">
    <property type="entry name" value="yfcH"/>
    <property type="match status" value="1"/>
</dbReference>
<dbReference type="Pfam" id="PF01370">
    <property type="entry name" value="Epimerase"/>
    <property type="match status" value="1"/>
</dbReference>